<dbReference type="PANTHER" id="PTHR33973:SF4">
    <property type="entry name" value="OS07G0153300 PROTEIN"/>
    <property type="match status" value="1"/>
</dbReference>
<evidence type="ECO:0008006" key="2">
    <source>
        <dbReference type="Google" id="ProtNLM"/>
    </source>
</evidence>
<organism evidence="1">
    <name type="scientific">uncultured organism</name>
    <dbReference type="NCBI Taxonomy" id="155900"/>
    <lineage>
        <taxon>unclassified sequences</taxon>
        <taxon>environmental samples</taxon>
    </lineage>
</organism>
<proteinExistence type="predicted"/>
<dbReference type="AlphaFoldDB" id="A0A5B8RCJ1"/>
<dbReference type="EMBL" id="MN079149">
    <property type="protein sequence ID" value="QEA06520.1"/>
    <property type="molecule type" value="Genomic_DNA"/>
</dbReference>
<gene>
    <name evidence="1" type="ORF">KBTEX_02860</name>
</gene>
<dbReference type="InterPro" id="IPR010775">
    <property type="entry name" value="DUF1365"/>
</dbReference>
<accession>A0A5B8RCJ1</accession>
<evidence type="ECO:0000313" key="1">
    <source>
        <dbReference type="EMBL" id="QEA06520.1"/>
    </source>
</evidence>
<reference evidence="1" key="1">
    <citation type="submission" date="2019-06" db="EMBL/GenBank/DDBJ databases">
        <authorList>
            <person name="Murdoch R.W."/>
            <person name="Fathepure B."/>
        </authorList>
    </citation>
    <scope>NUCLEOTIDE SEQUENCE</scope>
</reference>
<name>A0A5B8RCJ1_9ZZZZ</name>
<dbReference type="PANTHER" id="PTHR33973">
    <property type="entry name" value="OS07G0153300 PROTEIN"/>
    <property type="match status" value="1"/>
</dbReference>
<dbReference type="Pfam" id="PF07103">
    <property type="entry name" value="DUF1365"/>
    <property type="match status" value="1"/>
</dbReference>
<sequence>MSDLALYTGTVMHRRLAEPGYRFRYRTFSLLADIDRLDEAAASRRWFSHNRRNLVALFDRDHGPGDGSPLRPWAERVLAGSGIDLAGGGIHLLCHPRVLGYTFNPLSLWFCRHRDGTLLAVIAEVHNTFGDRHVYLLHEHGRALQTPVRARHGKVFHVSPFLPVSGEYRFRISPPEAALRIAITYHREPGGAVTLAAVQTGEHRDAGDRALLRQVLAMPLMTFKVIAAIHWRALGIWLRGGRYHRRPPPPSEEVSR</sequence>
<protein>
    <recommendedName>
        <fullName evidence="2">DUF1365 domain-containing protein</fullName>
    </recommendedName>
</protein>